<protein>
    <submittedName>
        <fullName evidence="1">Uncharacterized protein</fullName>
    </submittedName>
</protein>
<proteinExistence type="predicted"/>
<dbReference type="OrthoDB" id="8929420at2"/>
<dbReference type="AlphaFoldDB" id="A0A0G4JAU1"/>
<sequence>MRLELSIDANPLDIEIDDVVAGLLAARLDLPAGADNSEALARYLSEKAAPWTLDEDHMRKRILRRLILDIADPALIIRHLMADD</sequence>
<dbReference type="Proteomes" id="UP000364291">
    <property type="component" value="Unassembled WGS sequence"/>
</dbReference>
<accession>A0A0G4JAU1</accession>
<dbReference type="EMBL" id="CABPSX010000005">
    <property type="protein sequence ID" value="VVG71704.1"/>
    <property type="molecule type" value="Genomic_DNA"/>
</dbReference>
<dbReference type="RefSeq" id="WP_048627689.1">
    <property type="nucleotide sequence ID" value="NZ_CABPSX010000005.1"/>
</dbReference>
<reference evidence="1 2" key="1">
    <citation type="submission" date="2019-08" db="EMBL/GenBank/DDBJ databases">
        <authorList>
            <person name="Peeters C."/>
        </authorList>
    </citation>
    <scope>NUCLEOTIDE SEQUENCE [LARGE SCALE GENOMIC DNA]</scope>
    <source>
        <strain evidence="1 2">LMG 18089</strain>
    </source>
</reference>
<name>A0A0G4JAU1_9BURK</name>
<evidence type="ECO:0000313" key="1">
    <source>
        <dbReference type="EMBL" id="VVG71704.1"/>
    </source>
</evidence>
<dbReference type="GeneID" id="47013580"/>
<gene>
    <name evidence="1" type="ORF">PAP18089_02690</name>
</gene>
<evidence type="ECO:0000313" key="2">
    <source>
        <dbReference type="Proteomes" id="UP000364291"/>
    </source>
</evidence>
<organism evidence="1 2">
    <name type="scientific">Pandoraea apista</name>
    <dbReference type="NCBI Taxonomy" id="93218"/>
    <lineage>
        <taxon>Bacteria</taxon>
        <taxon>Pseudomonadati</taxon>
        <taxon>Pseudomonadota</taxon>
        <taxon>Betaproteobacteria</taxon>
        <taxon>Burkholderiales</taxon>
        <taxon>Burkholderiaceae</taxon>
        <taxon>Pandoraea</taxon>
    </lineage>
</organism>